<feature type="compositionally biased region" description="Basic and acidic residues" evidence="1">
    <location>
        <begin position="55"/>
        <end position="64"/>
    </location>
</feature>
<keyword evidence="4" id="KW-1185">Reference proteome</keyword>
<feature type="compositionally biased region" description="Acidic residues" evidence="1">
    <location>
        <begin position="65"/>
        <end position="77"/>
    </location>
</feature>
<evidence type="ECO:0000256" key="1">
    <source>
        <dbReference type="SAM" id="MobiDB-lite"/>
    </source>
</evidence>
<dbReference type="VEuPathDB" id="VectorBase:ADIR003747"/>
<feature type="region of interest" description="Disordered" evidence="1">
    <location>
        <begin position="55"/>
        <end position="136"/>
    </location>
</feature>
<evidence type="ECO:0000313" key="3">
    <source>
        <dbReference type="EnsemblMetazoa" id="ADIR003747-PA"/>
    </source>
</evidence>
<dbReference type="STRING" id="7168.A0A182N7X3"/>
<reference evidence="4" key="1">
    <citation type="submission" date="2013-03" db="EMBL/GenBank/DDBJ databases">
        <title>The Genome Sequence of Anopheles dirus WRAIR2.</title>
        <authorList>
            <consortium name="The Broad Institute Genomics Platform"/>
            <person name="Neafsey D.E."/>
            <person name="Walton C."/>
            <person name="Walker B."/>
            <person name="Young S.K."/>
            <person name="Zeng Q."/>
            <person name="Gargeya S."/>
            <person name="Fitzgerald M."/>
            <person name="Haas B."/>
            <person name="Abouelleil A."/>
            <person name="Allen A.W."/>
            <person name="Alvarado L."/>
            <person name="Arachchi H.M."/>
            <person name="Berlin A.M."/>
            <person name="Chapman S.B."/>
            <person name="Gainer-Dewar J."/>
            <person name="Goldberg J."/>
            <person name="Griggs A."/>
            <person name="Gujja S."/>
            <person name="Hansen M."/>
            <person name="Howarth C."/>
            <person name="Imamovic A."/>
            <person name="Ireland A."/>
            <person name="Larimer J."/>
            <person name="McCowan C."/>
            <person name="Murphy C."/>
            <person name="Pearson M."/>
            <person name="Poon T.W."/>
            <person name="Priest M."/>
            <person name="Roberts A."/>
            <person name="Saif S."/>
            <person name="Shea T."/>
            <person name="Sisk P."/>
            <person name="Sykes S."/>
            <person name="Wortman J."/>
            <person name="Nusbaum C."/>
            <person name="Birren B."/>
        </authorList>
    </citation>
    <scope>NUCLEOTIDE SEQUENCE [LARGE SCALE GENOMIC DNA]</scope>
    <source>
        <strain evidence="4">WRAIR2</strain>
    </source>
</reference>
<dbReference type="Proteomes" id="UP000075884">
    <property type="component" value="Unassembled WGS sequence"/>
</dbReference>
<reference evidence="3" key="2">
    <citation type="submission" date="2020-05" db="UniProtKB">
        <authorList>
            <consortium name="EnsemblMetazoa"/>
        </authorList>
    </citation>
    <scope>IDENTIFICATION</scope>
    <source>
        <strain evidence="3">WRAIR2</strain>
    </source>
</reference>
<feature type="signal peptide" evidence="2">
    <location>
        <begin position="1"/>
        <end position="29"/>
    </location>
</feature>
<organism evidence="3 4">
    <name type="scientific">Anopheles dirus</name>
    <dbReference type="NCBI Taxonomy" id="7168"/>
    <lineage>
        <taxon>Eukaryota</taxon>
        <taxon>Metazoa</taxon>
        <taxon>Ecdysozoa</taxon>
        <taxon>Arthropoda</taxon>
        <taxon>Hexapoda</taxon>
        <taxon>Insecta</taxon>
        <taxon>Pterygota</taxon>
        <taxon>Neoptera</taxon>
        <taxon>Endopterygota</taxon>
        <taxon>Diptera</taxon>
        <taxon>Nematocera</taxon>
        <taxon>Culicoidea</taxon>
        <taxon>Culicidae</taxon>
        <taxon>Anophelinae</taxon>
        <taxon>Anopheles</taxon>
    </lineage>
</organism>
<evidence type="ECO:0008006" key="5">
    <source>
        <dbReference type="Google" id="ProtNLM"/>
    </source>
</evidence>
<protein>
    <recommendedName>
        <fullName evidence="5">Secreted protein</fullName>
    </recommendedName>
</protein>
<accession>A0A182N7X3</accession>
<proteinExistence type="predicted"/>
<dbReference type="EnsemblMetazoa" id="ADIR003747-RA">
    <property type="protein sequence ID" value="ADIR003747-PA"/>
    <property type="gene ID" value="ADIR003747"/>
</dbReference>
<feature type="chain" id="PRO_5008129457" description="Secreted protein" evidence="2">
    <location>
        <begin position="30"/>
        <end position="174"/>
    </location>
</feature>
<name>A0A182N7X3_9DIPT</name>
<evidence type="ECO:0000256" key="2">
    <source>
        <dbReference type="SAM" id="SignalP"/>
    </source>
</evidence>
<evidence type="ECO:0000313" key="4">
    <source>
        <dbReference type="Proteomes" id="UP000075884"/>
    </source>
</evidence>
<feature type="compositionally biased region" description="Basic and acidic residues" evidence="1">
    <location>
        <begin position="92"/>
        <end position="104"/>
    </location>
</feature>
<sequence length="174" mass="19923">MCRPIVQKMNTIAVVLVVALFGTVCSSYAIDCMDVWDDDSIAEMLEDDRRYAESLRTGRDVHQQDEEEEDDNDEDTDVLVASNDEHEDEEDCDHHQNDEQHETPEGQSSQDQRQKREAPAAAQPIPNSIVQEDPSDLEVAETHLFRPVFRYKSQYTERRRVRTPAGGVNFTPSQ</sequence>
<dbReference type="AlphaFoldDB" id="A0A182N7X3"/>
<keyword evidence="2" id="KW-0732">Signal</keyword>